<gene>
    <name evidence="1" type="ORF">QM012_000851</name>
</gene>
<sequence length="94" mass="10392">MASSLQTLYPSIAPSLLSTLAILESWPDTKTWAKQNPNTYMDGLDQGFGMYDADTKALVAVLGAKAVEEVIPIVGDAEREIEGKEWDDERECWV</sequence>
<comment type="caution">
    <text evidence="1">The sequence shown here is derived from an EMBL/GenBank/DDBJ whole genome shotgun (WGS) entry which is preliminary data.</text>
</comment>
<proteinExistence type="predicted"/>
<protein>
    <submittedName>
        <fullName evidence="1">Uncharacterized protein</fullName>
    </submittedName>
</protein>
<keyword evidence="2" id="KW-1185">Reference proteome</keyword>
<reference evidence="1 2" key="1">
    <citation type="submission" date="2023-11" db="EMBL/GenBank/DDBJ databases">
        <title>Draft genome sequence and annotation of the polyextremotolerant black yeast-like fungus Aureobasidium pullulans NRRL 62042.</title>
        <authorList>
            <person name="Dielentheis-Frenken M.R.E."/>
            <person name="Wibberg D."/>
            <person name="Blank L.M."/>
            <person name="Tiso T."/>
        </authorList>
    </citation>
    <scope>NUCLEOTIDE SEQUENCE [LARGE SCALE GENOMIC DNA]</scope>
    <source>
        <strain evidence="1 2">NRRL 62042</strain>
    </source>
</reference>
<evidence type="ECO:0000313" key="1">
    <source>
        <dbReference type="EMBL" id="KAK6003006.1"/>
    </source>
</evidence>
<name>A0ABR0TGH7_AURPU</name>
<organism evidence="1 2">
    <name type="scientific">Aureobasidium pullulans</name>
    <name type="common">Black yeast</name>
    <name type="synonym">Pullularia pullulans</name>
    <dbReference type="NCBI Taxonomy" id="5580"/>
    <lineage>
        <taxon>Eukaryota</taxon>
        <taxon>Fungi</taxon>
        <taxon>Dikarya</taxon>
        <taxon>Ascomycota</taxon>
        <taxon>Pezizomycotina</taxon>
        <taxon>Dothideomycetes</taxon>
        <taxon>Dothideomycetidae</taxon>
        <taxon>Dothideales</taxon>
        <taxon>Saccotheciaceae</taxon>
        <taxon>Aureobasidium</taxon>
    </lineage>
</organism>
<evidence type="ECO:0000313" key="2">
    <source>
        <dbReference type="Proteomes" id="UP001341245"/>
    </source>
</evidence>
<accession>A0ABR0TGH7</accession>
<dbReference type="Proteomes" id="UP001341245">
    <property type="component" value="Unassembled WGS sequence"/>
</dbReference>
<dbReference type="EMBL" id="JASGXD010000010">
    <property type="protein sequence ID" value="KAK6003006.1"/>
    <property type="molecule type" value="Genomic_DNA"/>
</dbReference>